<reference evidence="2 3" key="1">
    <citation type="submission" date="2017-04" db="EMBL/GenBank/DDBJ databases">
        <title>Draft genome sequence of Tuber borchii Vittad., a whitish edible truffle.</title>
        <authorList>
            <consortium name="DOE Joint Genome Institute"/>
            <person name="Murat C."/>
            <person name="Kuo A."/>
            <person name="Barry K.W."/>
            <person name="Clum A."/>
            <person name="Dockter R.B."/>
            <person name="Fauchery L."/>
            <person name="Iotti M."/>
            <person name="Kohler A."/>
            <person name="Labutti K."/>
            <person name="Lindquist E.A."/>
            <person name="Lipzen A."/>
            <person name="Ohm R.A."/>
            <person name="Wang M."/>
            <person name="Grigoriev I.V."/>
            <person name="Zambonelli A."/>
            <person name="Martin F.M."/>
        </authorList>
    </citation>
    <scope>NUCLEOTIDE SEQUENCE [LARGE SCALE GENOMIC DNA]</scope>
    <source>
        <strain evidence="2 3">Tbo3840</strain>
    </source>
</reference>
<protein>
    <submittedName>
        <fullName evidence="2">Uncharacterized protein</fullName>
    </submittedName>
</protein>
<keyword evidence="3" id="KW-1185">Reference proteome</keyword>
<dbReference type="AlphaFoldDB" id="A0A2T7A8Z6"/>
<accession>A0A2T7A8Z6</accession>
<comment type="caution">
    <text evidence="2">The sequence shown here is derived from an EMBL/GenBank/DDBJ whole genome shotgun (WGS) entry which is preliminary data.</text>
</comment>
<feature type="region of interest" description="Disordered" evidence="1">
    <location>
        <begin position="190"/>
        <end position="211"/>
    </location>
</feature>
<evidence type="ECO:0000313" key="3">
    <source>
        <dbReference type="Proteomes" id="UP000244722"/>
    </source>
</evidence>
<evidence type="ECO:0000256" key="1">
    <source>
        <dbReference type="SAM" id="MobiDB-lite"/>
    </source>
</evidence>
<dbReference type="Proteomes" id="UP000244722">
    <property type="component" value="Unassembled WGS sequence"/>
</dbReference>
<name>A0A2T7A8Z6_TUBBO</name>
<evidence type="ECO:0000313" key="2">
    <source>
        <dbReference type="EMBL" id="PUU84193.1"/>
    </source>
</evidence>
<proteinExistence type="predicted"/>
<sequence length="211" mass="23753">MTYCIFTTGYIHRRCSPPAWPSVSTSRVHSQHPNRIPLIHNTPVPLQTLLNGNGNKETAKAKLKQNAKSQKQHRRLRSPSTTWSGEVLSYLTVVYRNHDAVLLSFHRSRHTYPLSFTQASQRTPTAPSFRVVTGRSGGGHGEVARIGDTGYNPLFRLRLRTPCAGECFHKQWQRYRGKVQPRVSRFIQYNPRYGGPSGRMGNTALNGNGGE</sequence>
<organism evidence="2 3">
    <name type="scientific">Tuber borchii</name>
    <name type="common">White truffle</name>
    <dbReference type="NCBI Taxonomy" id="42251"/>
    <lineage>
        <taxon>Eukaryota</taxon>
        <taxon>Fungi</taxon>
        <taxon>Dikarya</taxon>
        <taxon>Ascomycota</taxon>
        <taxon>Pezizomycotina</taxon>
        <taxon>Pezizomycetes</taxon>
        <taxon>Pezizales</taxon>
        <taxon>Tuberaceae</taxon>
        <taxon>Tuber</taxon>
    </lineage>
</organism>
<gene>
    <name evidence="2" type="ORF">B9Z19DRAFT_1189108</name>
</gene>
<dbReference type="EMBL" id="NESQ01000003">
    <property type="protein sequence ID" value="PUU84193.1"/>
    <property type="molecule type" value="Genomic_DNA"/>
</dbReference>